<dbReference type="GO" id="GO:0018741">
    <property type="term" value="F:linear primary-alkylsulfatase activity"/>
    <property type="evidence" value="ECO:0007669"/>
    <property type="project" value="InterPro"/>
</dbReference>
<keyword evidence="7" id="KW-1185">Reference proteome</keyword>
<dbReference type="Pfam" id="PF14863">
    <property type="entry name" value="Alkyl_sulf_dimr"/>
    <property type="match status" value="1"/>
</dbReference>
<keyword evidence="3" id="KW-0862">Zinc</keyword>
<accession>A0A9P6QN10</accession>
<dbReference type="EMBL" id="JAAAIN010003280">
    <property type="protein sequence ID" value="KAG0286586.1"/>
    <property type="molecule type" value="Genomic_DNA"/>
</dbReference>
<reference evidence="6" key="1">
    <citation type="journal article" date="2020" name="Fungal Divers.">
        <title>Resolving the Mortierellaceae phylogeny through synthesis of multi-gene phylogenetics and phylogenomics.</title>
        <authorList>
            <person name="Vandepol N."/>
            <person name="Liber J."/>
            <person name="Desiro A."/>
            <person name="Na H."/>
            <person name="Kennedy M."/>
            <person name="Barry K."/>
            <person name="Grigoriev I.V."/>
            <person name="Miller A.N."/>
            <person name="O'Donnell K."/>
            <person name="Stajich J.E."/>
            <person name="Bonito G."/>
        </authorList>
    </citation>
    <scope>NUCLEOTIDE SEQUENCE</scope>
    <source>
        <strain evidence="6">NVP60</strain>
    </source>
</reference>
<dbReference type="GO" id="GO:0046872">
    <property type="term" value="F:metal ion binding"/>
    <property type="evidence" value="ECO:0007669"/>
    <property type="project" value="UniProtKB-KW"/>
</dbReference>
<dbReference type="InterPro" id="IPR001279">
    <property type="entry name" value="Metallo-B-lactamas"/>
</dbReference>
<comment type="similarity">
    <text evidence="4">Belongs to the metallo-beta-lactamase superfamily. Type III sulfatase family.</text>
</comment>
<evidence type="ECO:0000313" key="6">
    <source>
        <dbReference type="EMBL" id="KAG0286586.1"/>
    </source>
</evidence>
<name>A0A9P6QN10_9FUNG</name>
<dbReference type="CDD" id="cd07710">
    <property type="entry name" value="arylsulfatase_Sdsa1-like_MBL-fold"/>
    <property type="match status" value="1"/>
</dbReference>
<dbReference type="InterPro" id="IPR036866">
    <property type="entry name" value="RibonucZ/Hydroxyglut_hydro"/>
</dbReference>
<evidence type="ECO:0000313" key="7">
    <source>
        <dbReference type="Proteomes" id="UP000823405"/>
    </source>
</evidence>
<dbReference type="SUPFAM" id="SSF56281">
    <property type="entry name" value="Metallo-hydrolase/oxidoreductase"/>
    <property type="match status" value="1"/>
</dbReference>
<dbReference type="InterPro" id="IPR036527">
    <property type="entry name" value="SCP2_sterol-bd_dom_sf"/>
</dbReference>
<dbReference type="SUPFAM" id="SSF55718">
    <property type="entry name" value="SCP-like"/>
    <property type="match status" value="1"/>
</dbReference>
<dbReference type="InterPro" id="IPR038536">
    <property type="entry name" value="Alkyl/aryl-sulf_dimr_sf"/>
</dbReference>
<comment type="caution">
    <text evidence="6">The sequence shown here is derived from an EMBL/GenBank/DDBJ whole genome shotgun (WGS) entry which is preliminary data.</text>
</comment>
<dbReference type="InterPro" id="IPR052195">
    <property type="entry name" value="Bact_Alkyl/Aryl-Sulfatase"/>
</dbReference>
<proteinExistence type="inferred from homology"/>
<dbReference type="Proteomes" id="UP000823405">
    <property type="component" value="Unassembled WGS sequence"/>
</dbReference>
<dbReference type="Gene3D" id="3.60.15.30">
    <property type="entry name" value="Metallo-beta-lactamase domain"/>
    <property type="match status" value="1"/>
</dbReference>
<dbReference type="PANTHER" id="PTHR43223">
    <property type="entry name" value="ALKYL/ARYL-SULFATASE"/>
    <property type="match status" value="1"/>
</dbReference>
<keyword evidence="1" id="KW-0479">Metal-binding</keyword>
<dbReference type="InterPro" id="IPR029228">
    <property type="entry name" value="Alkyl_sulf_dimr"/>
</dbReference>
<dbReference type="FunFam" id="3.60.15.30:FF:000001">
    <property type="entry name" value="Alkyl/aryl-sulfatase BDS1"/>
    <property type="match status" value="1"/>
</dbReference>
<evidence type="ECO:0000256" key="3">
    <source>
        <dbReference type="ARBA" id="ARBA00022833"/>
    </source>
</evidence>
<gene>
    <name evidence="6" type="ORF">BGZ97_007378</name>
</gene>
<protein>
    <recommendedName>
        <fullName evidence="5">Metallo-beta-lactamase domain-containing protein</fullName>
    </recommendedName>
</protein>
<dbReference type="InterPro" id="IPR029229">
    <property type="entry name" value="Alkyl_sulf_C"/>
</dbReference>
<feature type="domain" description="Metallo-beta-lactamase" evidence="5">
    <location>
        <begin position="116"/>
        <end position="338"/>
    </location>
</feature>
<dbReference type="GO" id="GO:0046983">
    <property type="term" value="F:protein dimerization activity"/>
    <property type="evidence" value="ECO:0007669"/>
    <property type="project" value="InterPro"/>
</dbReference>
<evidence type="ECO:0000259" key="5">
    <source>
        <dbReference type="SMART" id="SM00849"/>
    </source>
</evidence>
<evidence type="ECO:0000256" key="2">
    <source>
        <dbReference type="ARBA" id="ARBA00022801"/>
    </source>
</evidence>
<dbReference type="PANTHER" id="PTHR43223:SF1">
    <property type="entry name" value="ALKYL_ARYL-SULFATASE BDS1"/>
    <property type="match status" value="1"/>
</dbReference>
<dbReference type="OrthoDB" id="449487at2759"/>
<evidence type="ECO:0000256" key="4">
    <source>
        <dbReference type="ARBA" id="ARBA00033751"/>
    </source>
</evidence>
<dbReference type="AlphaFoldDB" id="A0A9P6QN10"/>
<sequence>MASHFVPPKAASSFTKTINANAVHNLPFHNTQDFADANRGFIGDIPGRMIPHGGPDATGPAAIAIDLKDYNFIDSNPSASAPDTVHPSLWRQAQLNGIAGLFKVCEGIYQVRGYDLSNMTIVETNTGLVLIDPLLVVESARAALALYHAHFPAKRTVHAILITHSHVDHFGGIRGVLPNGEPDDKLQIIAPEGFLHHAVSENVFAGNVMSRRSHYMYGAFLHKSVRGHVDVGLGKALAQGRSTLLSPNDMVSTTGEKRRIDGLEFEFQMANGTEAPSEMLIYIKKYRALCGAEVITHTMHNLYTLRGAEIRDAVQWWKTIHETIKLFSHKTDVLFAQHHWPIWEQQNVELFLAKQRDMYKFLHDQTLRLMNHGMGSVDIANTIELPETLANEWYNRGYYGTTSHNVRGIYQRYLGFYSSNPADLDPLPPVEAAKKYVDFMGGSDLITQRAQECYLKGDYRWVATVLNHVIQAEPSHKAARGLLADAFEQLGYQSEAATWRNEYLSATSELRNGIPDVEEGPQEMDMAAGMTLEMLFDYLGIRLNGPKAKGADFSIDFRFVGPLADGDPRRVVASVQNSCLIYSMCQGVEAEAFKEDCGRSDAVVDVTRTVFIDLCYGLVTIEQAMADGGMTIEGNEQVVVQLMSWLDVFKPMFPLVPNVNFAAGGHIRSAFRL</sequence>
<keyword evidence="2" id="KW-0378">Hydrolase</keyword>
<dbReference type="SMART" id="SM00849">
    <property type="entry name" value="Lactamase_B"/>
    <property type="match status" value="1"/>
</dbReference>
<evidence type="ECO:0000256" key="1">
    <source>
        <dbReference type="ARBA" id="ARBA00022723"/>
    </source>
</evidence>
<organism evidence="6 7">
    <name type="scientific">Linnemannia gamsii</name>
    <dbReference type="NCBI Taxonomy" id="64522"/>
    <lineage>
        <taxon>Eukaryota</taxon>
        <taxon>Fungi</taxon>
        <taxon>Fungi incertae sedis</taxon>
        <taxon>Mucoromycota</taxon>
        <taxon>Mortierellomycotina</taxon>
        <taxon>Mortierellomycetes</taxon>
        <taxon>Mortierellales</taxon>
        <taxon>Mortierellaceae</taxon>
        <taxon>Linnemannia</taxon>
    </lineage>
</organism>
<dbReference type="Pfam" id="PF14864">
    <property type="entry name" value="Alkyl_sulf_C"/>
    <property type="match status" value="1"/>
</dbReference>
<dbReference type="InterPro" id="IPR044097">
    <property type="entry name" value="Bds1/SdsA1_MBL-fold"/>
</dbReference>
<dbReference type="Gene3D" id="1.25.40.880">
    <property type="entry name" value="Alkyl sulfatase, dimerisation domain"/>
    <property type="match status" value="1"/>
</dbReference>
<dbReference type="Gene3D" id="3.30.1050.10">
    <property type="entry name" value="SCP2 sterol-binding domain"/>
    <property type="match status" value="1"/>
</dbReference>
<dbReference type="Pfam" id="PF00753">
    <property type="entry name" value="Lactamase_B"/>
    <property type="match status" value="1"/>
</dbReference>
<dbReference type="GO" id="GO:0018909">
    <property type="term" value="P:dodecyl sulfate metabolic process"/>
    <property type="evidence" value="ECO:0007669"/>
    <property type="project" value="InterPro"/>
</dbReference>